<evidence type="ECO:0000313" key="9">
    <source>
        <dbReference type="Proteomes" id="UP000293874"/>
    </source>
</evidence>
<dbReference type="OrthoDB" id="653598at2"/>
<comment type="caution">
    <text evidence="8">The sequence shown here is derived from an EMBL/GenBank/DDBJ whole genome shotgun (WGS) entry which is preliminary data.</text>
</comment>
<dbReference type="PROSITE" id="PS51257">
    <property type="entry name" value="PROKAR_LIPOPROTEIN"/>
    <property type="match status" value="1"/>
</dbReference>
<comment type="similarity">
    <text evidence="2">Belongs to the SusD family.</text>
</comment>
<evidence type="ECO:0000259" key="7">
    <source>
        <dbReference type="Pfam" id="PF14322"/>
    </source>
</evidence>
<organism evidence="8 9">
    <name type="scientific">Pseudobacter ginsenosidimutans</name>
    <dbReference type="NCBI Taxonomy" id="661488"/>
    <lineage>
        <taxon>Bacteria</taxon>
        <taxon>Pseudomonadati</taxon>
        <taxon>Bacteroidota</taxon>
        <taxon>Chitinophagia</taxon>
        <taxon>Chitinophagales</taxon>
        <taxon>Chitinophagaceae</taxon>
        <taxon>Pseudobacter</taxon>
    </lineage>
</organism>
<feature type="domain" description="SusD-like N-terminal" evidence="7">
    <location>
        <begin position="22"/>
        <end position="234"/>
    </location>
</feature>
<accession>A0A4Q7MNH0</accession>
<reference evidence="8 9" key="1">
    <citation type="submission" date="2019-02" db="EMBL/GenBank/DDBJ databases">
        <title>Genomic Encyclopedia of Type Strains, Phase IV (KMG-IV): sequencing the most valuable type-strain genomes for metagenomic binning, comparative biology and taxonomic classification.</title>
        <authorList>
            <person name="Goeker M."/>
        </authorList>
    </citation>
    <scope>NUCLEOTIDE SEQUENCE [LARGE SCALE GENOMIC DNA]</scope>
    <source>
        <strain evidence="8 9">DSM 18116</strain>
    </source>
</reference>
<protein>
    <submittedName>
        <fullName evidence="8">SusD-like starch-binding protein associating with outer membrane</fullName>
    </submittedName>
</protein>
<sequence length="478" mass="54717">MKYWIINMAIPFLLLLGGCGKEFLDVKQLKSLQVPNTIADFQAIVDYDFNFQGGYSAHTLGANGADEFIITEAMWNSLATGTSMYLRDIYTWAKDINMLQYESNTDWGRSYVLIFYANQALSGIASITPAASEQAAWNNVKGQALFMRALRYYHLAQQFAFPYSKSGDSPYGLPLRLEPDVTLSVKRSSVHATYDQILKDALASVELLPVENRKTNYIRPGRAAAYALIAKICLQMEDYEKAASYADKCLEIQGQLIDFNNLDAYNPAKTYDYMFAGDYGATNPEMIYYTTSDTRYGITLNSIFLNRAEFDPSLIALYEPGDIRSKAYFRPYVDFDNYRFPVFKGSYATYGYFSGLATDEIYLLRAECKARLNQMDEALEDLNLLRKNRFLPENYSPLTETDQAALLQIIFNERRRELVFRGVRWEDLRRMNKDPRLAQTLVREISGQRYELPPGDNRYTWPIPMSEIDAAGLTQNPR</sequence>
<keyword evidence="5" id="KW-0998">Cell outer membrane</keyword>
<gene>
    <name evidence="8" type="ORF">EV199_4954</name>
</gene>
<dbReference type="Pfam" id="PF14322">
    <property type="entry name" value="SusD-like_3"/>
    <property type="match status" value="1"/>
</dbReference>
<dbReference type="Gene3D" id="1.25.40.390">
    <property type="match status" value="1"/>
</dbReference>
<keyword evidence="4" id="KW-0472">Membrane</keyword>
<keyword evidence="9" id="KW-1185">Reference proteome</keyword>
<proteinExistence type="inferred from homology"/>
<evidence type="ECO:0000259" key="6">
    <source>
        <dbReference type="Pfam" id="PF07980"/>
    </source>
</evidence>
<dbReference type="Proteomes" id="UP000293874">
    <property type="component" value="Unassembled WGS sequence"/>
</dbReference>
<name>A0A4Q7MNH0_9BACT</name>
<feature type="domain" description="RagB/SusD" evidence="6">
    <location>
        <begin position="360"/>
        <end position="477"/>
    </location>
</feature>
<dbReference type="SUPFAM" id="SSF48452">
    <property type="entry name" value="TPR-like"/>
    <property type="match status" value="1"/>
</dbReference>
<evidence type="ECO:0000256" key="5">
    <source>
        <dbReference type="ARBA" id="ARBA00023237"/>
    </source>
</evidence>
<dbReference type="AlphaFoldDB" id="A0A4Q7MNH0"/>
<keyword evidence="3" id="KW-0732">Signal</keyword>
<dbReference type="InterPro" id="IPR011990">
    <property type="entry name" value="TPR-like_helical_dom_sf"/>
</dbReference>
<dbReference type="Pfam" id="PF07980">
    <property type="entry name" value="SusD_RagB"/>
    <property type="match status" value="1"/>
</dbReference>
<evidence type="ECO:0000256" key="1">
    <source>
        <dbReference type="ARBA" id="ARBA00004442"/>
    </source>
</evidence>
<dbReference type="InterPro" id="IPR012944">
    <property type="entry name" value="SusD_RagB_dom"/>
</dbReference>
<dbReference type="GO" id="GO:0009279">
    <property type="term" value="C:cell outer membrane"/>
    <property type="evidence" value="ECO:0007669"/>
    <property type="project" value="UniProtKB-SubCell"/>
</dbReference>
<dbReference type="EMBL" id="SGXA01000003">
    <property type="protein sequence ID" value="RZS69128.1"/>
    <property type="molecule type" value="Genomic_DNA"/>
</dbReference>
<evidence type="ECO:0000256" key="4">
    <source>
        <dbReference type="ARBA" id="ARBA00023136"/>
    </source>
</evidence>
<dbReference type="InterPro" id="IPR033985">
    <property type="entry name" value="SusD-like_N"/>
</dbReference>
<evidence type="ECO:0000256" key="3">
    <source>
        <dbReference type="ARBA" id="ARBA00022729"/>
    </source>
</evidence>
<evidence type="ECO:0000313" key="8">
    <source>
        <dbReference type="EMBL" id="RZS69128.1"/>
    </source>
</evidence>
<dbReference type="RefSeq" id="WP_130543492.1">
    <property type="nucleotide sequence ID" value="NZ_CP042431.1"/>
</dbReference>
<comment type="subcellular location">
    <subcellularLocation>
        <location evidence="1">Cell outer membrane</location>
    </subcellularLocation>
</comment>
<evidence type="ECO:0000256" key="2">
    <source>
        <dbReference type="ARBA" id="ARBA00006275"/>
    </source>
</evidence>